<dbReference type="GeneTree" id="ENSGT01030000235045"/>
<keyword evidence="3" id="KW-1015">Disulfide bond</keyword>
<dbReference type="AlphaFoldDB" id="A0A7N5JP21"/>
<reference evidence="5" key="2">
    <citation type="submission" date="2025-08" db="UniProtKB">
        <authorList>
            <consortium name="Ensembl"/>
        </authorList>
    </citation>
    <scope>IDENTIFICATION</scope>
</reference>
<dbReference type="InterPro" id="IPR018933">
    <property type="entry name" value="Netrin_module_non-TIMP"/>
</dbReference>
<evidence type="ECO:0000256" key="1">
    <source>
        <dbReference type="ARBA" id="ARBA00004613"/>
    </source>
</evidence>
<dbReference type="PROSITE" id="PS50189">
    <property type="entry name" value="NTR"/>
    <property type="match status" value="1"/>
</dbReference>
<accession>A0A7N5JP21</accession>
<dbReference type="InterPro" id="IPR001134">
    <property type="entry name" value="Netrin_domain"/>
</dbReference>
<dbReference type="Pfam" id="PF01759">
    <property type="entry name" value="NTR"/>
    <property type="match status" value="1"/>
</dbReference>
<dbReference type="Proteomes" id="UP000008912">
    <property type="component" value="Unassembled WGS sequence"/>
</dbReference>
<organism evidence="5 6">
    <name type="scientific">Ailuropoda melanoleuca</name>
    <name type="common">Giant panda</name>
    <dbReference type="NCBI Taxonomy" id="9646"/>
    <lineage>
        <taxon>Eukaryota</taxon>
        <taxon>Metazoa</taxon>
        <taxon>Chordata</taxon>
        <taxon>Craniata</taxon>
        <taxon>Vertebrata</taxon>
        <taxon>Euteleostomi</taxon>
        <taxon>Mammalia</taxon>
        <taxon>Eutheria</taxon>
        <taxon>Laurasiatheria</taxon>
        <taxon>Carnivora</taxon>
        <taxon>Caniformia</taxon>
        <taxon>Ursidae</taxon>
        <taxon>Ailuropoda</taxon>
    </lineage>
</organism>
<evidence type="ECO:0000259" key="4">
    <source>
        <dbReference type="PROSITE" id="PS50189"/>
    </source>
</evidence>
<protein>
    <recommendedName>
        <fullName evidence="4">NTR domain-containing protein</fullName>
    </recommendedName>
</protein>
<evidence type="ECO:0000256" key="2">
    <source>
        <dbReference type="ARBA" id="ARBA00022525"/>
    </source>
</evidence>
<sequence length="131" mass="15360">MNFACYSPRVHYAFLVRVERESQESAFRVYEVKILEPLQFTIDSRIGINQIRRFVVRAACRTRLAAGKEYLLMGRDGETRDSSDRPQYLLDKNSWIEEQPDPRRCKATQYRNTCSHLQSFTTSFAINGCRI</sequence>
<evidence type="ECO:0000313" key="6">
    <source>
        <dbReference type="Proteomes" id="UP000008912"/>
    </source>
</evidence>
<comment type="subcellular location">
    <subcellularLocation>
        <location evidence="1">Secreted</location>
    </subcellularLocation>
</comment>
<keyword evidence="6" id="KW-1185">Reference proteome</keyword>
<reference evidence="5" key="3">
    <citation type="submission" date="2025-09" db="UniProtKB">
        <authorList>
            <consortium name="Ensembl"/>
        </authorList>
    </citation>
    <scope>IDENTIFICATION</scope>
</reference>
<name>A0A7N5JP21_AILME</name>
<dbReference type="GO" id="GO:0005576">
    <property type="term" value="C:extracellular region"/>
    <property type="evidence" value="ECO:0007669"/>
    <property type="project" value="UniProtKB-SubCell"/>
</dbReference>
<dbReference type="Ensembl" id="ENSAMET00000049373.1">
    <property type="protein sequence ID" value="ENSAMEP00000028346.1"/>
    <property type="gene ID" value="ENSAMEG00000030090.1"/>
</dbReference>
<dbReference type="InterPro" id="IPR008993">
    <property type="entry name" value="TIMP-like_OB-fold"/>
</dbReference>
<reference evidence="5 6" key="1">
    <citation type="journal article" date="2010" name="Nature">
        <title>The sequence and de novo assembly of the giant panda genome.</title>
        <authorList>
            <person name="Li R."/>
            <person name="Fan W."/>
            <person name="Tian G."/>
            <person name="Zhu H."/>
            <person name="He L."/>
            <person name="Cai J."/>
            <person name="Huang Q."/>
            <person name="Cai Q."/>
            <person name="Li B."/>
            <person name="Bai Y."/>
            <person name="Zhang Z."/>
            <person name="Zhang Y."/>
            <person name="Wang W."/>
            <person name="Li J."/>
            <person name="Wei F."/>
            <person name="Li H."/>
            <person name="Jian M."/>
            <person name="Li J."/>
            <person name="Zhang Z."/>
            <person name="Nielsen R."/>
            <person name="Li D."/>
            <person name="Gu W."/>
            <person name="Yang Z."/>
            <person name="Xuan Z."/>
            <person name="Ryder O.A."/>
            <person name="Leung F.C."/>
            <person name="Zhou Y."/>
            <person name="Cao J."/>
            <person name="Sun X."/>
            <person name="Fu Y."/>
            <person name="Fang X."/>
            <person name="Guo X."/>
            <person name="Wang B."/>
            <person name="Hou R."/>
            <person name="Shen F."/>
            <person name="Mu B."/>
            <person name="Ni P."/>
            <person name="Lin R."/>
            <person name="Qian W."/>
            <person name="Wang G."/>
            <person name="Yu C."/>
            <person name="Nie W."/>
            <person name="Wang J."/>
            <person name="Wu Z."/>
            <person name="Liang H."/>
            <person name="Min J."/>
            <person name="Wu Q."/>
            <person name="Cheng S."/>
            <person name="Ruan J."/>
            <person name="Wang M."/>
            <person name="Shi Z."/>
            <person name="Wen M."/>
            <person name="Liu B."/>
            <person name="Ren X."/>
            <person name="Zheng H."/>
            <person name="Dong D."/>
            <person name="Cook K."/>
            <person name="Shan G."/>
            <person name="Zhang H."/>
            <person name="Kosiol C."/>
            <person name="Xie X."/>
            <person name="Lu Z."/>
            <person name="Zheng H."/>
            <person name="Li Y."/>
            <person name="Steiner C.C."/>
            <person name="Lam T.T."/>
            <person name="Lin S."/>
            <person name="Zhang Q."/>
            <person name="Li G."/>
            <person name="Tian J."/>
            <person name="Gong T."/>
            <person name="Liu H."/>
            <person name="Zhang D."/>
            <person name="Fang L."/>
            <person name="Ye C."/>
            <person name="Zhang J."/>
            <person name="Hu W."/>
            <person name="Xu A."/>
            <person name="Ren Y."/>
            <person name="Zhang G."/>
            <person name="Bruford M.W."/>
            <person name="Li Q."/>
            <person name="Ma L."/>
            <person name="Guo Y."/>
            <person name="An N."/>
            <person name="Hu Y."/>
            <person name="Zheng Y."/>
            <person name="Shi Y."/>
            <person name="Li Z."/>
            <person name="Liu Q."/>
            <person name="Chen Y."/>
            <person name="Zhao J."/>
            <person name="Qu N."/>
            <person name="Zhao S."/>
            <person name="Tian F."/>
            <person name="Wang X."/>
            <person name="Wang H."/>
            <person name="Xu L."/>
            <person name="Liu X."/>
            <person name="Vinar T."/>
            <person name="Wang Y."/>
            <person name="Lam T.W."/>
            <person name="Yiu S.M."/>
            <person name="Liu S."/>
            <person name="Zhang H."/>
            <person name="Li D."/>
            <person name="Huang Y."/>
            <person name="Wang X."/>
            <person name="Yang G."/>
            <person name="Jiang Z."/>
            <person name="Wang J."/>
            <person name="Qin N."/>
            <person name="Li L."/>
            <person name="Li J."/>
            <person name="Bolund L."/>
            <person name="Kristiansen K."/>
            <person name="Wong G.K."/>
            <person name="Olson M."/>
            <person name="Zhang X."/>
            <person name="Li S."/>
            <person name="Yang H."/>
            <person name="Wang J."/>
            <person name="Wang J."/>
        </authorList>
    </citation>
    <scope>NUCLEOTIDE SEQUENCE [LARGE SCALE GENOMIC DNA]</scope>
</reference>
<dbReference type="SMART" id="SM00643">
    <property type="entry name" value="C345C"/>
    <property type="match status" value="1"/>
</dbReference>
<feature type="domain" description="NTR" evidence="4">
    <location>
        <begin position="1"/>
        <end position="129"/>
    </location>
</feature>
<dbReference type="SUPFAM" id="SSF50242">
    <property type="entry name" value="TIMP-like"/>
    <property type="match status" value="1"/>
</dbReference>
<dbReference type="Gene3D" id="2.40.50.120">
    <property type="match status" value="1"/>
</dbReference>
<keyword evidence="2" id="KW-0964">Secreted</keyword>
<evidence type="ECO:0000313" key="5">
    <source>
        <dbReference type="Ensembl" id="ENSAMEP00000028346.1"/>
    </source>
</evidence>
<proteinExistence type="predicted"/>
<evidence type="ECO:0000256" key="3">
    <source>
        <dbReference type="ARBA" id="ARBA00023157"/>
    </source>
</evidence>
<dbReference type="InParanoid" id="A0A7N5JP21"/>